<proteinExistence type="predicted"/>
<feature type="binding site" evidence="2">
    <location>
        <position position="38"/>
    </location>
    <ligand>
        <name>substrate</name>
    </ligand>
</feature>
<keyword evidence="3" id="KW-0479">Metal-binding</keyword>
<keyword evidence="1" id="KW-0378">Hydrolase</keyword>
<feature type="binding site" evidence="2">
    <location>
        <position position="6"/>
    </location>
    <ligand>
        <name>substrate</name>
    </ligand>
</feature>
<dbReference type="NCBIfam" id="NF006961">
    <property type="entry name" value="PRK09438.1"/>
    <property type="match status" value="1"/>
</dbReference>
<name>A0A4Y4CZ97_ZOORA</name>
<comment type="cofactor">
    <cofactor evidence="3">
        <name>Mg(2+)</name>
        <dbReference type="ChEBI" id="CHEBI:18420"/>
    </cofactor>
    <text evidence="3">Binds 1 Mg(2+) ion per subunit.</text>
</comment>
<accession>A0A4Y4CZ97</accession>
<dbReference type="RefSeq" id="WP_141351647.1">
    <property type="nucleotide sequence ID" value="NZ_BJNV01000029.1"/>
</dbReference>
<evidence type="ECO:0000259" key="4">
    <source>
        <dbReference type="PROSITE" id="PS51462"/>
    </source>
</evidence>
<dbReference type="PANTHER" id="PTHR43736:SF1">
    <property type="entry name" value="DIHYDRONEOPTERIN TRIPHOSPHATE DIPHOSPHATASE"/>
    <property type="match status" value="1"/>
</dbReference>
<dbReference type="GO" id="GO:0008828">
    <property type="term" value="F:dATP diphosphatase activity"/>
    <property type="evidence" value="ECO:0007669"/>
    <property type="project" value="InterPro"/>
</dbReference>
<feature type="domain" description="Nudix hydrolase" evidence="4">
    <location>
        <begin position="5"/>
        <end position="144"/>
    </location>
</feature>
<evidence type="ECO:0000313" key="6">
    <source>
        <dbReference type="Proteomes" id="UP000318422"/>
    </source>
</evidence>
<dbReference type="OrthoDB" id="7066556at2"/>
<evidence type="ECO:0000256" key="3">
    <source>
        <dbReference type="PIRSR" id="PIRSR603564-2"/>
    </source>
</evidence>
<feature type="binding site" evidence="3">
    <location>
        <position position="54"/>
    </location>
    <ligand>
        <name>Mg(2+)</name>
        <dbReference type="ChEBI" id="CHEBI:18420"/>
    </ligand>
</feature>
<dbReference type="Pfam" id="PF00293">
    <property type="entry name" value="NUDIX"/>
    <property type="match status" value="1"/>
</dbReference>
<evidence type="ECO:0000313" key="5">
    <source>
        <dbReference type="EMBL" id="GEC95870.1"/>
    </source>
</evidence>
<feature type="binding site" evidence="2">
    <location>
        <position position="27"/>
    </location>
    <ligand>
        <name>substrate</name>
    </ligand>
</feature>
<keyword evidence="6" id="KW-1185">Reference proteome</keyword>
<feature type="binding site" evidence="3">
    <location>
        <position position="115"/>
    </location>
    <ligand>
        <name>Mg(2+)</name>
        <dbReference type="ChEBI" id="CHEBI:18420"/>
    </ligand>
</feature>
<dbReference type="AlphaFoldDB" id="A0A4Y4CZ97"/>
<evidence type="ECO:0000256" key="2">
    <source>
        <dbReference type="PIRSR" id="PIRSR603564-1"/>
    </source>
</evidence>
<organism evidence="5 6">
    <name type="scientific">Zoogloea ramigera</name>
    <dbReference type="NCBI Taxonomy" id="350"/>
    <lineage>
        <taxon>Bacteria</taxon>
        <taxon>Pseudomonadati</taxon>
        <taxon>Pseudomonadota</taxon>
        <taxon>Betaproteobacteria</taxon>
        <taxon>Rhodocyclales</taxon>
        <taxon>Zoogloeaceae</taxon>
        <taxon>Zoogloea</taxon>
    </lineage>
</organism>
<dbReference type="GO" id="GO:0046872">
    <property type="term" value="F:metal ion binding"/>
    <property type="evidence" value="ECO:0007669"/>
    <property type="project" value="UniProtKB-KW"/>
</dbReference>
<protein>
    <submittedName>
        <fullName evidence="5">NUDIX pyrophosphatase</fullName>
    </submittedName>
</protein>
<dbReference type="Gene3D" id="3.90.79.10">
    <property type="entry name" value="Nucleoside Triphosphate Pyrophosphohydrolase"/>
    <property type="match status" value="1"/>
</dbReference>
<dbReference type="Proteomes" id="UP000318422">
    <property type="component" value="Unassembled WGS sequence"/>
</dbReference>
<dbReference type="SUPFAM" id="SSF55811">
    <property type="entry name" value="Nudix"/>
    <property type="match status" value="1"/>
</dbReference>
<keyword evidence="3" id="KW-0460">Magnesium</keyword>
<feature type="binding site" evidence="3">
    <location>
        <position position="58"/>
    </location>
    <ligand>
        <name>Mg(2+)</name>
        <dbReference type="ChEBI" id="CHEBI:18420"/>
    </ligand>
</feature>
<dbReference type="PANTHER" id="PTHR43736">
    <property type="entry name" value="ADP-RIBOSE PYROPHOSPHATASE"/>
    <property type="match status" value="1"/>
</dbReference>
<dbReference type="InterPro" id="IPR000086">
    <property type="entry name" value="NUDIX_hydrolase_dom"/>
</dbReference>
<reference evidence="5 6" key="1">
    <citation type="submission" date="2019-06" db="EMBL/GenBank/DDBJ databases">
        <title>Whole genome shotgun sequence of Zoogloea ramigera NBRC 15342.</title>
        <authorList>
            <person name="Hosoyama A."/>
            <person name="Uohara A."/>
            <person name="Ohji S."/>
            <person name="Ichikawa N."/>
        </authorList>
    </citation>
    <scope>NUCLEOTIDE SEQUENCE [LARGE SCALE GENOMIC DNA]</scope>
    <source>
        <strain evidence="5 6">NBRC 15342</strain>
    </source>
</reference>
<dbReference type="PROSITE" id="PS51462">
    <property type="entry name" value="NUDIX"/>
    <property type="match status" value="1"/>
</dbReference>
<dbReference type="PROSITE" id="PS00893">
    <property type="entry name" value="NUDIX_BOX"/>
    <property type="match status" value="1"/>
</dbReference>
<dbReference type="GO" id="GO:0046656">
    <property type="term" value="P:folic acid biosynthetic process"/>
    <property type="evidence" value="ECO:0007669"/>
    <property type="project" value="InterPro"/>
</dbReference>
<dbReference type="PRINTS" id="PR01404">
    <property type="entry name" value="NPPPHYDRLASE"/>
</dbReference>
<dbReference type="GO" id="GO:0019177">
    <property type="term" value="F:dihydroneopterin triphosphate pyrophosphohydrolase activity"/>
    <property type="evidence" value="ECO:0007669"/>
    <property type="project" value="InterPro"/>
</dbReference>
<evidence type="ECO:0000256" key="1">
    <source>
        <dbReference type="ARBA" id="ARBA00022801"/>
    </source>
</evidence>
<feature type="binding site" evidence="2">
    <location>
        <position position="133"/>
    </location>
    <ligand>
        <name>substrate</name>
    </ligand>
</feature>
<dbReference type="InterPro" id="IPR015797">
    <property type="entry name" value="NUDIX_hydrolase-like_dom_sf"/>
</dbReference>
<dbReference type="InterPro" id="IPR003564">
    <property type="entry name" value="DHNTPase"/>
</dbReference>
<dbReference type="InterPro" id="IPR020084">
    <property type="entry name" value="NUDIX_hydrolase_CS"/>
</dbReference>
<sequence>MSAAFKQPVSVLVVIHTPALEVLLLERAESTGLWQSVTGSREGDEHLADTALREVAEETGIQASAAALHDWQLANRFLIMQRWRKRYAPGVTQNTEHVFSLCLPAPQPVRLAPDEHTAARWVPWQEAAQAVFSWTNRDAIHLVARRLQAS</sequence>
<dbReference type="EMBL" id="BJNV01000029">
    <property type="protein sequence ID" value="GEC95870.1"/>
    <property type="molecule type" value="Genomic_DNA"/>
</dbReference>
<comment type="caution">
    <text evidence="5">The sequence shown here is derived from an EMBL/GenBank/DDBJ whole genome shotgun (WGS) entry which is preliminary data.</text>
</comment>
<gene>
    <name evidence="5" type="primary">ntpA</name>
    <name evidence="5" type="ORF">ZRA01_19430</name>
</gene>
<dbReference type="CDD" id="cd04664">
    <property type="entry name" value="NUDIX_DHNTPase_like"/>
    <property type="match status" value="1"/>
</dbReference>